<evidence type="ECO:0000259" key="6">
    <source>
        <dbReference type="Pfam" id="PF23073"/>
    </source>
</evidence>
<dbReference type="Pfam" id="PF23069">
    <property type="entry name" value="DUF7042"/>
    <property type="match status" value="1"/>
</dbReference>
<keyword evidence="2" id="KW-1133">Transmembrane helix</keyword>
<dbReference type="Pfam" id="PF23071">
    <property type="entry name" value="DUF7044"/>
    <property type="match status" value="1"/>
</dbReference>
<evidence type="ECO:0000259" key="3">
    <source>
        <dbReference type="Pfam" id="PF23069"/>
    </source>
</evidence>
<keyword evidence="8" id="KW-1185">Reference proteome</keyword>
<sequence>MGWCVCYFPGELQGVWETQVTSGQDSRPPITYQEITIHTDIIVQWGSCHARIDNYIILTDRTGSTVCFRCIQMDVVSPQVMQVWSTGMQTCYLSEEAALRTCPASADVASRRAVQTMLYNQDGVGGEGGRDGGVSLQRHYTFTYRRGPASNGVAAGSCDQPTSQFSNCPYGFAYNVIYRDCSFPAPQPRGLQCLGSWVGEDRKDYLAVWDSSVKEDDVAVPRYKCGVLQMFLEEAGTGRVLLSFSEDSTCTNNLNSPTDGYENYVLMSVRPATATRRQRLHLHLPRDPLRPLAPHLYRRASCVKDLLDGERFIVYARTHCGDWNYNCLWLKRRSANVLEFMLGLYPRENFDVSLCDVGKFGDMTSWITQGKSLLEEPTTCPIVGNYAGELPDAPGYCAQLYSDCETPQLMYYTVGDCRNTSNVYEHEDLPGPTSEAGPWLPPEQKVSTGAVLTIADDEGGRGRRQVNGGQFRVANARTTTISWLWGTTPDTTTSTTTSTTTTTTTTRSPSSQRSPWTHLPLPRPPPAHSESTSERNYDRFQPDPYSEFRSQPEPPRRGGYNPVDFWPSNPSRPQYPPENAAPELSVAPPQPPRDPSPTSDNSEVAGSGVPGRATWVPGAPPGFLSASTHQPHVSEPRNPVGDNRHPTPPAPHNPSYNYSPDVGTGRQPLEQSIHSQQPIKQGMQSKDESEYAWDNRLKHPPGYWFTAGPQDNVSASVNAKPDLPDRGVGWEPSEESGQSMTDSRDVHVGGGSGSGEVPSSVASWPGSDGRQDGNRSFTRSSALSDLGGPRDVTTSFPSGWKPSLGPSFSTSSSPVFSSRDESDRTNNRQPISGRPDTDDEQQVRDSSFSHRKFNRTTNRQPGGRGFWSSSTQTDRNQSPWDSGSNPDSKRLSDEHSYTSSTKEPPVFVDRPIDRPRDTLNFHPVDPDQHSSVNRDFYRTTEDSTWRRNQDRTPSGSEVDDIPLYRDRGAGKSPGRDAGSHWISETIDTVPAHVNRPGKLGYQSSIGEPGRVPGSGSTAAAPARGIPAHSRRVTAPILPAEREYQCLGQWEEEGRLYALTYRRDIRIYECFVGVIKPQGVVFIKEAGSHCSRGIRPEVLGMKLHRKEKQQQQSSASYQTSMASYHPILEAYHSHHHADHVADFLSIEYINNTHGNNIHDDNTELGVEELTHETVGNSRNGFRSYRLDLHENVTSTEMSMINEHSTMTINYGDGESLIHDSHIAERQNTAQDCGDLSETESRNITEFVQLSNCSGNWLPHYNTTVERTGSANTTEVDSKDTDAHISTTEYQKDPLTTVKPFLVTLPALVWQPLGRPSHRGSGSATLLTPSLVLIFTITAALIASTVRTV</sequence>
<evidence type="ECO:0000313" key="7">
    <source>
        <dbReference type="EMBL" id="KAG7170638.1"/>
    </source>
</evidence>
<feature type="compositionally biased region" description="Low complexity" evidence="1">
    <location>
        <begin position="487"/>
        <end position="520"/>
    </location>
</feature>
<dbReference type="Pfam" id="PF23070">
    <property type="entry name" value="DUF7043"/>
    <property type="match status" value="1"/>
</dbReference>
<dbReference type="EMBL" id="JAHLQT010013773">
    <property type="protein sequence ID" value="KAG7170638.1"/>
    <property type="molecule type" value="Genomic_DNA"/>
</dbReference>
<feature type="domain" description="DUF7043" evidence="4">
    <location>
        <begin position="299"/>
        <end position="368"/>
    </location>
</feature>
<feature type="compositionally biased region" description="Basic and acidic residues" evidence="1">
    <location>
        <begin position="962"/>
        <end position="978"/>
    </location>
</feature>
<feature type="domain" description="DUF7044" evidence="5">
    <location>
        <begin position="5"/>
        <end position="105"/>
    </location>
</feature>
<feature type="region of interest" description="Disordered" evidence="1">
    <location>
        <begin position="484"/>
        <end position="980"/>
    </location>
</feature>
<feature type="compositionally biased region" description="Polar residues" evidence="1">
    <location>
        <begin position="669"/>
        <end position="684"/>
    </location>
</feature>
<dbReference type="Proteomes" id="UP000747542">
    <property type="component" value="Unassembled WGS sequence"/>
</dbReference>
<keyword evidence="2" id="KW-0472">Membrane</keyword>
<protein>
    <submittedName>
        <fullName evidence="7">Uncharacterized protein</fullName>
    </submittedName>
</protein>
<gene>
    <name evidence="7" type="ORF">Hamer_G013454</name>
</gene>
<evidence type="ECO:0000313" key="8">
    <source>
        <dbReference type="Proteomes" id="UP000747542"/>
    </source>
</evidence>
<dbReference type="InterPro" id="IPR055472">
    <property type="entry name" value="DUF7044"/>
</dbReference>
<feature type="compositionally biased region" description="Polar residues" evidence="1">
    <location>
        <begin position="774"/>
        <end position="783"/>
    </location>
</feature>
<dbReference type="InterPro" id="IPR055471">
    <property type="entry name" value="DUF7043"/>
</dbReference>
<evidence type="ECO:0000259" key="4">
    <source>
        <dbReference type="Pfam" id="PF23070"/>
    </source>
</evidence>
<feature type="domain" description="DUF7045" evidence="6">
    <location>
        <begin position="380"/>
        <end position="426"/>
    </location>
</feature>
<feature type="region of interest" description="Disordered" evidence="1">
    <location>
        <begin position="1005"/>
        <end position="1026"/>
    </location>
</feature>
<feature type="compositionally biased region" description="Basic and acidic residues" evidence="1">
    <location>
        <begin position="935"/>
        <end position="950"/>
    </location>
</feature>
<feature type="domain" description="DUF7042" evidence="3">
    <location>
        <begin position="136"/>
        <end position="266"/>
    </location>
</feature>
<dbReference type="Pfam" id="PF23073">
    <property type="entry name" value="DUF7045"/>
    <property type="match status" value="2"/>
</dbReference>
<feature type="compositionally biased region" description="Basic and acidic residues" evidence="1">
    <location>
        <begin position="910"/>
        <end position="928"/>
    </location>
</feature>
<evidence type="ECO:0000256" key="1">
    <source>
        <dbReference type="SAM" id="MobiDB-lite"/>
    </source>
</evidence>
<feature type="compositionally biased region" description="Low complexity" evidence="1">
    <location>
        <begin position="802"/>
        <end position="817"/>
    </location>
</feature>
<feature type="transmembrane region" description="Helical" evidence="2">
    <location>
        <begin position="1324"/>
        <end position="1344"/>
    </location>
</feature>
<proteinExistence type="predicted"/>
<accession>A0A8J5KG63</accession>
<evidence type="ECO:0000259" key="5">
    <source>
        <dbReference type="Pfam" id="PF23071"/>
    </source>
</evidence>
<dbReference type="InterPro" id="IPR055470">
    <property type="entry name" value="DUF7042"/>
</dbReference>
<feature type="compositionally biased region" description="Basic and acidic residues" evidence="1">
    <location>
        <begin position="531"/>
        <end position="541"/>
    </location>
</feature>
<dbReference type="PANTHER" id="PTHR22255:SF4">
    <property type="entry name" value="CATION-INDEPENDENT MANNOSE-6-PHOSPHATE RECEPTOR"/>
    <property type="match status" value="1"/>
</dbReference>
<feature type="compositionally biased region" description="Basic and acidic residues" evidence="1">
    <location>
        <begin position="887"/>
        <end position="896"/>
    </location>
</feature>
<dbReference type="InterPro" id="IPR055473">
    <property type="entry name" value="DUF7045"/>
</dbReference>
<feature type="compositionally biased region" description="Polar residues" evidence="1">
    <location>
        <begin position="867"/>
        <end position="886"/>
    </location>
</feature>
<evidence type="ECO:0000256" key="2">
    <source>
        <dbReference type="SAM" id="Phobius"/>
    </source>
</evidence>
<name>A0A8J5KG63_HOMAM</name>
<organism evidence="7 8">
    <name type="scientific">Homarus americanus</name>
    <name type="common">American lobster</name>
    <dbReference type="NCBI Taxonomy" id="6706"/>
    <lineage>
        <taxon>Eukaryota</taxon>
        <taxon>Metazoa</taxon>
        <taxon>Ecdysozoa</taxon>
        <taxon>Arthropoda</taxon>
        <taxon>Crustacea</taxon>
        <taxon>Multicrustacea</taxon>
        <taxon>Malacostraca</taxon>
        <taxon>Eumalacostraca</taxon>
        <taxon>Eucarida</taxon>
        <taxon>Decapoda</taxon>
        <taxon>Pleocyemata</taxon>
        <taxon>Astacidea</taxon>
        <taxon>Nephropoidea</taxon>
        <taxon>Nephropidae</taxon>
        <taxon>Homarus</taxon>
    </lineage>
</organism>
<feature type="compositionally biased region" description="Basic and acidic residues" evidence="1">
    <location>
        <begin position="685"/>
        <end position="697"/>
    </location>
</feature>
<dbReference type="PANTHER" id="PTHR22255">
    <property type="entry name" value="LP06548P"/>
    <property type="match status" value="1"/>
</dbReference>
<feature type="domain" description="DUF7045" evidence="6">
    <location>
        <begin position="1040"/>
        <end position="1094"/>
    </location>
</feature>
<comment type="caution">
    <text evidence="7">The sequence shown here is derived from an EMBL/GenBank/DDBJ whole genome shotgun (WGS) entry which is preliminary data.</text>
</comment>
<keyword evidence="2" id="KW-0812">Transmembrane</keyword>
<reference evidence="7" key="1">
    <citation type="journal article" date="2021" name="Sci. Adv.">
        <title>The American lobster genome reveals insights on longevity, neural, and immune adaptations.</title>
        <authorList>
            <person name="Polinski J.M."/>
            <person name="Zimin A.V."/>
            <person name="Clark K.F."/>
            <person name="Kohn A.B."/>
            <person name="Sadowski N."/>
            <person name="Timp W."/>
            <person name="Ptitsyn A."/>
            <person name="Khanna P."/>
            <person name="Romanova D.Y."/>
            <person name="Williams P."/>
            <person name="Greenwood S.J."/>
            <person name="Moroz L.L."/>
            <person name="Walt D.R."/>
            <person name="Bodnar A.G."/>
        </authorList>
    </citation>
    <scope>NUCLEOTIDE SEQUENCE</scope>
    <source>
        <strain evidence="7">GMGI-L3</strain>
    </source>
</reference>